<dbReference type="EMBL" id="HAEA01001538">
    <property type="protein sequence ID" value="SBQ30018.1"/>
    <property type="molecule type" value="Transcribed_RNA"/>
</dbReference>
<feature type="non-terminal residue" evidence="2">
    <location>
        <position position="1"/>
    </location>
</feature>
<evidence type="ECO:0000256" key="1">
    <source>
        <dbReference type="SAM" id="MobiDB-lite"/>
    </source>
</evidence>
<feature type="compositionally biased region" description="Pro residues" evidence="1">
    <location>
        <begin position="31"/>
        <end position="41"/>
    </location>
</feature>
<feature type="non-terminal residue" evidence="2">
    <location>
        <position position="93"/>
    </location>
</feature>
<protein>
    <submittedName>
        <fullName evidence="2">Uncharacterized protein</fullName>
    </submittedName>
</protein>
<name>A0A1A8D9H8_NOTKA</name>
<dbReference type="AlphaFoldDB" id="A0A1A8D9H8"/>
<proteinExistence type="predicted"/>
<organism evidence="2">
    <name type="scientific">Nothobranchius kadleci</name>
    <name type="common">African annual killifish</name>
    <dbReference type="NCBI Taxonomy" id="1051664"/>
    <lineage>
        <taxon>Eukaryota</taxon>
        <taxon>Metazoa</taxon>
        <taxon>Chordata</taxon>
        <taxon>Craniata</taxon>
        <taxon>Vertebrata</taxon>
        <taxon>Euteleostomi</taxon>
        <taxon>Actinopterygii</taxon>
        <taxon>Neopterygii</taxon>
        <taxon>Teleostei</taxon>
        <taxon>Neoteleostei</taxon>
        <taxon>Acanthomorphata</taxon>
        <taxon>Ovalentaria</taxon>
        <taxon>Atherinomorphae</taxon>
        <taxon>Cyprinodontiformes</taxon>
        <taxon>Nothobranchiidae</taxon>
        <taxon>Nothobranchius</taxon>
    </lineage>
</organism>
<feature type="region of interest" description="Disordered" evidence="1">
    <location>
        <begin position="1"/>
        <end position="41"/>
    </location>
</feature>
<evidence type="ECO:0000313" key="2">
    <source>
        <dbReference type="EMBL" id="SBQ30018.1"/>
    </source>
</evidence>
<feature type="compositionally biased region" description="Polar residues" evidence="1">
    <location>
        <begin position="1"/>
        <end position="10"/>
    </location>
</feature>
<gene>
    <name evidence="2" type="primary">Nfu_g_1_008959</name>
</gene>
<accession>A0A1A8D9H8</accession>
<sequence length="93" mass="10379">DCQSPLSRLNLNRKLQAASFSPRSEAARPLSTPPPLYPRRSPIPPPCNQWFTSAHACQTPQRPLNCDHYELSPQSDSTFPPCLPTVPTKKALR</sequence>
<feature type="region of interest" description="Disordered" evidence="1">
    <location>
        <begin position="74"/>
        <end position="93"/>
    </location>
</feature>
<reference evidence="2" key="2">
    <citation type="submission" date="2016-06" db="EMBL/GenBank/DDBJ databases">
        <title>The genome of a short-lived fish provides insights into sex chromosome evolution and the genetic control of aging.</title>
        <authorList>
            <person name="Reichwald K."/>
            <person name="Felder M."/>
            <person name="Petzold A."/>
            <person name="Koch P."/>
            <person name="Groth M."/>
            <person name="Platzer M."/>
        </authorList>
    </citation>
    <scope>NUCLEOTIDE SEQUENCE</scope>
    <source>
        <tissue evidence="2">Brain</tissue>
    </source>
</reference>
<reference evidence="2" key="1">
    <citation type="submission" date="2016-05" db="EMBL/GenBank/DDBJ databases">
        <authorList>
            <person name="Lavstsen T."/>
            <person name="Jespersen J.S."/>
        </authorList>
    </citation>
    <scope>NUCLEOTIDE SEQUENCE</scope>
    <source>
        <tissue evidence="2">Brain</tissue>
    </source>
</reference>